<accession>A0A2Z5QVS4</accession>
<dbReference type="FunFam" id="3.40.50.300:FF:000032">
    <property type="entry name" value="Export ABC transporter ATP-binding protein"/>
    <property type="match status" value="1"/>
</dbReference>
<evidence type="ECO:0000256" key="1">
    <source>
        <dbReference type="ARBA" id="ARBA00022448"/>
    </source>
</evidence>
<dbReference type="SUPFAM" id="SSF52540">
    <property type="entry name" value="P-loop containing nucleoside triphosphate hydrolases"/>
    <property type="match status" value="1"/>
</dbReference>
<dbReference type="GO" id="GO:0005524">
    <property type="term" value="F:ATP binding"/>
    <property type="evidence" value="ECO:0007669"/>
    <property type="project" value="UniProtKB-KW"/>
</dbReference>
<evidence type="ECO:0000256" key="3">
    <source>
        <dbReference type="ARBA" id="ARBA00022741"/>
    </source>
</evidence>
<dbReference type="PROSITE" id="PS00211">
    <property type="entry name" value="ABC_TRANSPORTER_1"/>
    <property type="match status" value="1"/>
</dbReference>
<dbReference type="PANTHER" id="PTHR43166">
    <property type="entry name" value="AMINO ACID IMPORT ATP-BINDING PROTEIN"/>
    <property type="match status" value="1"/>
</dbReference>
<dbReference type="Proteomes" id="UP000250241">
    <property type="component" value="Chromosome"/>
</dbReference>
<keyword evidence="2" id="KW-1003">Cell membrane</keyword>
<organism evidence="10 11">
    <name type="scientific">Rothia aeria</name>
    <dbReference type="NCBI Taxonomy" id="172042"/>
    <lineage>
        <taxon>Bacteria</taxon>
        <taxon>Bacillati</taxon>
        <taxon>Actinomycetota</taxon>
        <taxon>Actinomycetes</taxon>
        <taxon>Micrococcales</taxon>
        <taxon>Micrococcaceae</taxon>
        <taxon>Rothia</taxon>
    </lineage>
</organism>
<dbReference type="CDD" id="cd03258">
    <property type="entry name" value="ABC_MetN_methionine_transporter"/>
    <property type="match status" value="1"/>
</dbReference>
<dbReference type="GO" id="GO:0098796">
    <property type="term" value="C:membrane protein complex"/>
    <property type="evidence" value="ECO:0007669"/>
    <property type="project" value="UniProtKB-ARBA"/>
</dbReference>
<reference evidence="10 11" key="1">
    <citation type="submission" date="2016-10" db="EMBL/GenBank/DDBJ databases">
        <title>Genome sequence of Rothia aeria strain JCM11412.</title>
        <authorList>
            <person name="Nambu T."/>
        </authorList>
    </citation>
    <scope>NUCLEOTIDE SEQUENCE [LARGE SCALE GENOMIC DNA]</scope>
    <source>
        <strain evidence="10 11">JCM 11412</strain>
    </source>
</reference>
<dbReference type="AlphaFoldDB" id="A0A2Z5QVS4"/>
<dbReference type="SUPFAM" id="SSF55021">
    <property type="entry name" value="ACT-like"/>
    <property type="match status" value="1"/>
</dbReference>
<dbReference type="SMART" id="SM00930">
    <property type="entry name" value="NIL"/>
    <property type="match status" value="1"/>
</dbReference>
<dbReference type="GO" id="GO:0006865">
    <property type="term" value="P:amino acid transport"/>
    <property type="evidence" value="ECO:0007669"/>
    <property type="project" value="UniProtKB-KW"/>
</dbReference>
<feature type="domain" description="ABC transporter" evidence="9">
    <location>
        <begin position="51"/>
        <end position="290"/>
    </location>
</feature>
<evidence type="ECO:0000256" key="7">
    <source>
        <dbReference type="ARBA" id="ARBA00023136"/>
    </source>
</evidence>
<dbReference type="InterPro" id="IPR027417">
    <property type="entry name" value="P-loop_NTPase"/>
</dbReference>
<dbReference type="Gene3D" id="3.40.50.300">
    <property type="entry name" value="P-loop containing nucleotide triphosphate hydrolases"/>
    <property type="match status" value="1"/>
</dbReference>
<name>A0A2Z5QVS4_9MICC</name>
<evidence type="ECO:0000313" key="10">
    <source>
        <dbReference type="EMBL" id="BAV86482.1"/>
    </source>
</evidence>
<dbReference type="Pfam" id="PF00005">
    <property type="entry name" value="ABC_tran"/>
    <property type="match status" value="1"/>
</dbReference>
<proteinExistence type="predicted"/>
<evidence type="ECO:0000256" key="4">
    <source>
        <dbReference type="ARBA" id="ARBA00022840"/>
    </source>
</evidence>
<dbReference type="InterPro" id="IPR018449">
    <property type="entry name" value="NIL_domain"/>
</dbReference>
<dbReference type="InterPro" id="IPR045865">
    <property type="entry name" value="ACT-like_dom_sf"/>
</dbReference>
<dbReference type="InterPro" id="IPR003593">
    <property type="entry name" value="AAA+_ATPase"/>
</dbReference>
<evidence type="ECO:0000256" key="5">
    <source>
        <dbReference type="ARBA" id="ARBA00022967"/>
    </source>
</evidence>
<dbReference type="Gene3D" id="3.30.70.260">
    <property type="match status" value="1"/>
</dbReference>
<protein>
    <submittedName>
        <fullName evidence="10">Methionine ABC transporter ATP-binding protein</fullName>
    </submittedName>
</protein>
<evidence type="ECO:0000259" key="9">
    <source>
        <dbReference type="PROSITE" id="PS50893"/>
    </source>
</evidence>
<dbReference type="InterPro" id="IPR003439">
    <property type="entry name" value="ABC_transporter-like_ATP-bd"/>
</dbReference>
<keyword evidence="6" id="KW-0029">Amino-acid transport</keyword>
<dbReference type="Pfam" id="PF09383">
    <property type="entry name" value="NIL"/>
    <property type="match status" value="1"/>
</dbReference>
<feature type="region of interest" description="Disordered" evidence="8">
    <location>
        <begin position="1"/>
        <end position="38"/>
    </location>
</feature>
<evidence type="ECO:0000256" key="6">
    <source>
        <dbReference type="ARBA" id="ARBA00022970"/>
    </source>
</evidence>
<evidence type="ECO:0000256" key="2">
    <source>
        <dbReference type="ARBA" id="ARBA00022475"/>
    </source>
</evidence>
<dbReference type="PANTHER" id="PTHR43166:SF30">
    <property type="entry name" value="METHIONINE IMPORT ATP-BINDING PROTEIN METN"/>
    <property type="match status" value="1"/>
</dbReference>
<keyword evidence="5" id="KW-1278">Translocase</keyword>
<dbReference type="GO" id="GO:0016887">
    <property type="term" value="F:ATP hydrolysis activity"/>
    <property type="evidence" value="ECO:0007669"/>
    <property type="project" value="InterPro"/>
</dbReference>
<evidence type="ECO:0000313" key="11">
    <source>
        <dbReference type="Proteomes" id="UP000250241"/>
    </source>
</evidence>
<dbReference type="SMART" id="SM00382">
    <property type="entry name" value="AAA"/>
    <property type="match status" value="1"/>
</dbReference>
<dbReference type="InterPro" id="IPR017871">
    <property type="entry name" value="ABC_transporter-like_CS"/>
</dbReference>
<keyword evidence="1" id="KW-0813">Transport</keyword>
<keyword evidence="4 10" id="KW-0067">ATP-binding</keyword>
<gene>
    <name evidence="10" type="ORF">RA11412_0183</name>
</gene>
<dbReference type="GO" id="GO:0022857">
    <property type="term" value="F:transmembrane transporter activity"/>
    <property type="evidence" value="ECO:0007669"/>
    <property type="project" value="UniProtKB-ARBA"/>
</dbReference>
<dbReference type="InterPro" id="IPR041701">
    <property type="entry name" value="MetN_ABC"/>
</dbReference>
<dbReference type="EMBL" id="AP017895">
    <property type="protein sequence ID" value="BAV86482.1"/>
    <property type="molecule type" value="Genomic_DNA"/>
</dbReference>
<keyword evidence="3" id="KW-0547">Nucleotide-binding</keyword>
<dbReference type="KEGG" id="raj:RA11412_0183"/>
<dbReference type="PROSITE" id="PS50893">
    <property type="entry name" value="ABC_TRANSPORTER_2"/>
    <property type="match status" value="1"/>
</dbReference>
<keyword evidence="11" id="KW-1185">Reference proteome</keyword>
<evidence type="ECO:0000256" key="8">
    <source>
        <dbReference type="SAM" id="MobiDB-lite"/>
    </source>
</evidence>
<dbReference type="InterPro" id="IPR050086">
    <property type="entry name" value="MetN_ABC_transporter-like"/>
</dbReference>
<sequence>MPGLPHFAVDGWMRPGTPRGRRIRPNQPLSQQRERTLSEQIDPRDALTPMVTIEHVSKVFGKGKKAVTAVDDVSLTVNRGEIFAIIGYSGAGKSTLVRLINGLETTTSGTLTVDGFEISGKRDLELQKVRTNIGMIFQQFNLMNSRTVAKNIEFPLKVAGWDKAARKKRVAEMLEFVGLTERANYYPSQLSGGQKQRVGIARALATKPALLLADEATSALDPETTQEVLALLKKVNQELGITVVVITHEMDVVASIANRVAVMENGRVVEEGTVYDVFSSPQTEVAKLFVATTVKQVPTGEDAAELRKNHKGYLVNVEIIEGNQKLGKVLSYLSERRVRFNIVQGGIETLQGKAYGTLTLELLGEVTSIDAVVAELKTVTRVKEVR</sequence>
<keyword evidence="7" id="KW-0472">Membrane</keyword>